<proteinExistence type="predicted"/>
<dbReference type="AlphaFoldDB" id="A0A0V0IHE9"/>
<sequence>MVHLTFNKLQERNTLEGSISLFYPNSIKKDMSCIKNRRSHIVPEVQSHPSPQLMKTSVTFSRPSTSLFYVG</sequence>
<name>A0A0V0IHE9_SOLCH</name>
<evidence type="ECO:0000313" key="1">
    <source>
        <dbReference type="EMBL" id="JAP31960.1"/>
    </source>
</evidence>
<accession>A0A0V0IHE9</accession>
<reference evidence="1" key="1">
    <citation type="submission" date="2015-12" db="EMBL/GenBank/DDBJ databases">
        <title>Gene expression during late stages of embryo sac development: a critical building block for successful pollen-pistil interactions.</title>
        <authorList>
            <person name="Liu Y."/>
            <person name="Joly V."/>
            <person name="Sabar M."/>
            <person name="Matton D.P."/>
        </authorList>
    </citation>
    <scope>NUCLEOTIDE SEQUENCE</scope>
</reference>
<organism evidence="1">
    <name type="scientific">Solanum chacoense</name>
    <name type="common">Chaco potato</name>
    <dbReference type="NCBI Taxonomy" id="4108"/>
    <lineage>
        <taxon>Eukaryota</taxon>
        <taxon>Viridiplantae</taxon>
        <taxon>Streptophyta</taxon>
        <taxon>Embryophyta</taxon>
        <taxon>Tracheophyta</taxon>
        <taxon>Spermatophyta</taxon>
        <taxon>Magnoliopsida</taxon>
        <taxon>eudicotyledons</taxon>
        <taxon>Gunneridae</taxon>
        <taxon>Pentapetalae</taxon>
        <taxon>asterids</taxon>
        <taxon>lamiids</taxon>
        <taxon>Solanales</taxon>
        <taxon>Solanaceae</taxon>
        <taxon>Solanoideae</taxon>
        <taxon>Solaneae</taxon>
        <taxon>Solanum</taxon>
    </lineage>
</organism>
<protein>
    <submittedName>
        <fullName evidence="1">Putative ovule protein</fullName>
    </submittedName>
</protein>
<dbReference type="EMBL" id="GEDG01006521">
    <property type="protein sequence ID" value="JAP31960.1"/>
    <property type="molecule type" value="Transcribed_RNA"/>
</dbReference>